<dbReference type="InterPro" id="IPR000073">
    <property type="entry name" value="AB_hydrolase_1"/>
</dbReference>
<evidence type="ECO:0000259" key="3">
    <source>
        <dbReference type="Pfam" id="PF12697"/>
    </source>
</evidence>
<name>A0A5P9W9B1_9PEZI</name>
<sequence length="454" mass="49714">MHKLFPRSGFFDFETVRILGTTCYGGADVAEVLEAVGEIRSDDAASWEEAWRRQSWRAEALADEARDTGDRDAALRGYLRASNYARASGYMYVSSPSEDEAAGGDLVQDPRALPVAEKVGRLFRQALPLMEGEVRVLQIPYNEYVLPGYLYLPPASRRIPGREKIPVLVNTGGADSCQEELYYLNPAAGPGMGYAVLTFDGPGQGIMLRKYGLQMRPDWEAVTGSVIDYLETYSGQHPELELDVNSIAVSGASMGGYYALRAASDHRVKACVSIDPFYDMWDFGTAHVSPLFISAWTSGLLSSGFVDKLMSIVSRLSFQMKWEISVTGTIFGLSSPSQILLNMKKYTLSSTSTGKDDSSTTATDSFLSRVRCPVLLSGAGKSLYLDAASHTRKCYDGLINVAAKDKEVWVPESEGQGSLQAKMGALALANQKTYRFLDKAFGIKREPLKVALHD</sequence>
<dbReference type="GO" id="GO:0016787">
    <property type="term" value="F:hydrolase activity"/>
    <property type="evidence" value="ECO:0007669"/>
    <property type="project" value="UniProtKB-KW"/>
</dbReference>
<accession>A0A5P9W9B1</accession>
<dbReference type="AlphaFoldDB" id="A0A5P9W9B1"/>
<keyword evidence="1" id="KW-0378">Hydrolase</keyword>
<feature type="domain" description="AB hydrolase-1" evidence="3">
    <location>
        <begin position="183"/>
        <end position="306"/>
    </location>
</feature>
<dbReference type="SUPFAM" id="SSF53474">
    <property type="entry name" value="alpha/beta-Hydrolases"/>
    <property type="match status" value="1"/>
</dbReference>
<evidence type="ECO:0000256" key="2">
    <source>
        <dbReference type="ARBA" id="ARBA00038115"/>
    </source>
</evidence>
<proteinExistence type="inferred from homology"/>
<comment type="similarity">
    <text evidence="2">Belongs to the AB hydrolase superfamily. FUS2 hydrolase family.</text>
</comment>
<dbReference type="OrthoDB" id="249703at2759"/>
<dbReference type="EMBL" id="MN477016">
    <property type="protein sequence ID" value="QFX78101.1"/>
    <property type="molecule type" value="Genomic_DNA"/>
</dbReference>
<gene>
    <name evidence="4" type="primary">hffE</name>
</gene>
<dbReference type="PANTHER" id="PTHR22946:SF13">
    <property type="entry name" value="ALPHA_BETA HYDROLASE PSOB"/>
    <property type="match status" value="1"/>
</dbReference>
<reference evidence="4" key="1">
    <citation type="journal article" date="2019" name="Org. Lett.">
        <title>Investigating the function of cryptic cytochalasan cytochrome P450 monooxygenases using combinatorial biosynthesis.</title>
        <authorList>
            <person name="Wang C."/>
            <person name="Becker K."/>
            <person name="Pfutze S."/>
            <person name="Kuhnert E."/>
            <person name="Stadler M."/>
            <person name="Cox R.J."/>
            <person name="Skellam E."/>
        </authorList>
    </citation>
    <scope>NUCLEOTIDE SEQUENCE</scope>
</reference>
<dbReference type="Gene3D" id="3.40.50.1820">
    <property type="entry name" value="alpha/beta hydrolase"/>
    <property type="match status" value="1"/>
</dbReference>
<dbReference type="PANTHER" id="PTHR22946">
    <property type="entry name" value="DIENELACTONE HYDROLASE DOMAIN-CONTAINING PROTEIN-RELATED"/>
    <property type="match status" value="1"/>
</dbReference>
<evidence type="ECO:0000256" key="1">
    <source>
        <dbReference type="ARBA" id="ARBA00022801"/>
    </source>
</evidence>
<dbReference type="InterPro" id="IPR029058">
    <property type="entry name" value="AB_hydrolase_fold"/>
</dbReference>
<dbReference type="Gene3D" id="1.20.1440.110">
    <property type="entry name" value="acylaminoacyl peptidase"/>
    <property type="match status" value="1"/>
</dbReference>
<dbReference type="Pfam" id="PF12697">
    <property type="entry name" value="Abhydrolase_6"/>
    <property type="match status" value="1"/>
</dbReference>
<evidence type="ECO:0000313" key="4">
    <source>
        <dbReference type="EMBL" id="QFX78101.1"/>
    </source>
</evidence>
<protein>
    <submittedName>
        <fullName evidence="4">HffE</fullName>
    </submittedName>
</protein>
<dbReference type="InterPro" id="IPR050261">
    <property type="entry name" value="FrsA_esterase"/>
</dbReference>
<organism evidence="4">
    <name type="scientific">Hypoxylon fragiforme</name>
    <dbReference type="NCBI Taxonomy" id="63214"/>
    <lineage>
        <taxon>Eukaryota</taxon>
        <taxon>Fungi</taxon>
        <taxon>Dikarya</taxon>
        <taxon>Ascomycota</taxon>
        <taxon>Pezizomycotina</taxon>
        <taxon>Sordariomycetes</taxon>
        <taxon>Xylariomycetidae</taxon>
        <taxon>Xylariales</taxon>
        <taxon>Hypoxylaceae</taxon>
        <taxon>Hypoxylon</taxon>
    </lineage>
</organism>